<gene>
    <name evidence="1" type="ORF">DMX08_16995</name>
</gene>
<evidence type="ECO:0000313" key="1">
    <source>
        <dbReference type="EMBL" id="PYC34962.1"/>
    </source>
</evidence>
<name>A0A9Q6IEX1_9PSED</name>
<accession>A0A9Q6IEX1</accession>
<reference evidence="1 2" key="1">
    <citation type="submission" date="2018-06" db="EMBL/GenBank/DDBJ databases">
        <title>Pseudomonas diversity within urban Lake Michigan freshwaters.</title>
        <authorList>
            <person name="Batrich M."/>
            <person name="Hatzopoulos T."/>
            <person name="Putonti C."/>
        </authorList>
    </citation>
    <scope>NUCLEOTIDE SEQUENCE [LARGE SCALE GENOMIC DNA]</scope>
    <source>
        <strain evidence="1 2">MB-090624</strain>
    </source>
</reference>
<sequence>MAGTSSHLCDEARFPIAWRFNAADCGLGADDKQRVVLFDQAESQVLWDRFIPVPSLITGLPSLFQCHEKPTLDFAQRGESSLFFERRLGPARLFSPFFYNSNCSEICYG</sequence>
<protein>
    <submittedName>
        <fullName evidence="1">Uncharacterized protein</fullName>
    </submittedName>
</protein>
<dbReference type="RefSeq" id="WP_110652501.1">
    <property type="nucleotide sequence ID" value="NZ_QJRN01000010.1"/>
</dbReference>
<comment type="caution">
    <text evidence="1">The sequence shown here is derived from an EMBL/GenBank/DDBJ whole genome shotgun (WGS) entry which is preliminary data.</text>
</comment>
<dbReference type="EMBL" id="QJRN01000010">
    <property type="protein sequence ID" value="PYC34962.1"/>
    <property type="molecule type" value="Genomic_DNA"/>
</dbReference>
<evidence type="ECO:0000313" key="2">
    <source>
        <dbReference type="Proteomes" id="UP000248188"/>
    </source>
</evidence>
<organism evidence="1 2">
    <name type="scientific">Pseudomonas protegens</name>
    <dbReference type="NCBI Taxonomy" id="380021"/>
    <lineage>
        <taxon>Bacteria</taxon>
        <taxon>Pseudomonadati</taxon>
        <taxon>Pseudomonadota</taxon>
        <taxon>Gammaproteobacteria</taxon>
        <taxon>Pseudomonadales</taxon>
        <taxon>Pseudomonadaceae</taxon>
        <taxon>Pseudomonas</taxon>
    </lineage>
</organism>
<dbReference type="AlphaFoldDB" id="A0A9Q6IEX1"/>
<dbReference type="Proteomes" id="UP000248188">
    <property type="component" value="Unassembled WGS sequence"/>
</dbReference>
<proteinExistence type="predicted"/>